<dbReference type="RefSeq" id="WP_021731703.1">
    <property type="nucleotide sequence ID" value="NZ_AVAI01000125.1"/>
</dbReference>
<feature type="transmembrane region" description="Helical" evidence="1">
    <location>
        <begin position="97"/>
        <end position="116"/>
    </location>
</feature>
<evidence type="ECO:0000313" key="2">
    <source>
        <dbReference type="EMBL" id="AYJ38467.1"/>
    </source>
</evidence>
<feature type="transmembrane region" description="Helical" evidence="1">
    <location>
        <begin position="12"/>
        <end position="31"/>
    </location>
</feature>
<dbReference type="EMBL" id="CP032744">
    <property type="protein sequence ID" value="AYJ38467.1"/>
    <property type="molecule type" value="Genomic_DNA"/>
</dbReference>
<evidence type="ECO:0000313" key="5">
    <source>
        <dbReference type="Proteomes" id="UP000236162"/>
    </source>
</evidence>
<dbReference type="Proteomes" id="UP000292648">
    <property type="component" value="Unassembled WGS sequence"/>
</dbReference>
<evidence type="ECO:0000313" key="6">
    <source>
        <dbReference type="Proteomes" id="UP000277896"/>
    </source>
</evidence>
<keyword evidence="1" id="KW-0812">Transmembrane</keyword>
<reference evidence="4 7" key="3">
    <citation type="submission" date="2019-01" db="EMBL/GenBank/DDBJ databases">
        <title>Draft genome sequence of Lactobacillus paraplantarum OSY-TC318, a Producer of the novel lantibiotic Paraplantaracin TC318.</title>
        <authorList>
            <person name="Hussein W.E."/>
            <person name="Huang E."/>
            <person name="Yousef A.E."/>
        </authorList>
    </citation>
    <scope>NUCLEOTIDE SEQUENCE [LARGE SCALE GENOMIC DNA]</scope>
    <source>
        <strain evidence="4 7">OSY-TC318</strain>
    </source>
</reference>
<dbReference type="Proteomes" id="UP000277896">
    <property type="component" value="Chromosome"/>
</dbReference>
<dbReference type="EMBL" id="SEHH01000055">
    <property type="protein sequence ID" value="TBX44102.1"/>
    <property type="molecule type" value="Genomic_DNA"/>
</dbReference>
<dbReference type="EMBL" id="BDOR01000001">
    <property type="protein sequence ID" value="GBF00606.1"/>
    <property type="molecule type" value="Genomic_DNA"/>
</dbReference>
<dbReference type="AlphaFoldDB" id="A0A2I9CT36"/>
<accession>A0A2I9CT36</accession>
<protein>
    <submittedName>
        <fullName evidence="3">Membrane protein</fullName>
    </submittedName>
    <submittedName>
        <fullName evidence="4">SdpI family protein</fullName>
    </submittedName>
</protein>
<proteinExistence type="predicted"/>
<reference evidence="3 5" key="1">
    <citation type="submission" date="2017-04" db="EMBL/GenBank/DDBJ databases">
        <title>In vitro and in silico characterization of Lactobacillus paraplantarum D2-1, a starter culture for soymilk fermentation.</title>
        <authorList>
            <person name="Endo A."/>
            <person name="Sasaki F."/>
            <person name="Maeno S."/>
            <person name="Kanesaki Y."/>
            <person name="Kubota E."/>
            <person name="Torres G.A."/>
            <person name="Tomita S."/>
            <person name="Nakagawa J."/>
        </authorList>
    </citation>
    <scope>NUCLEOTIDE SEQUENCE [LARGE SCALE GENOMIC DNA]</scope>
    <source>
        <strain evidence="3 5">D2-1</strain>
    </source>
</reference>
<evidence type="ECO:0000313" key="7">
    <source>
        <dbReference type="Proteomes" id="UP000292648"/>
    </source>
</evidence>
<feature type="transmembrane region" description="Helical" evidence="1">
    <location>
        <begin position="43"/>
        <end position="61"/>
    </location>
</feature>
<sequence>MIPEKWQQTLGVKLLVVVNLINLVTLAVIKLASGGPVWRVRNAPLAVVGGLFLIGISLILICKQNSNWRKGTYLGADINLTVLFYLLLIDFNRISTIGFALIAIIISIVALPMAYVSRNLLVGIRIPWTYLSEENWHRTNVLAGRLFGISGPLLVAMGKMSTKSFLNVFVTIIVLVVILTVGYSYRLSKKLI</sequence>
<keyword evidence="5" id="KW-1185">Reference proteome</keyword>
<gene>
    <name evidence="4" type="ORF">EUZ87_06715</name>
    <name evidence="2" type="ORF">LP667_06420</name>
    <name evidence="3" type="ORF">LPPLD21_00106</name>
</gene>
<evidence type="ECO:0000313" key="4">
    <source>
        <dbReference type="EMBL" id="TBX44102.1"/>
    </source>
</evidence>
<dbReference type="InterPro" id="IPR025962">
    <property type="entry name" value="SdpI/YhfL"/>
</dbReference>
<organism evidence="4 7">
    <name type="scientific">Lactiplantibacillus paraplantarum</name>
    <dbReference type="NCBI Taxonomy" id="60520"/>
    <lineage>
        <taxon>Bacteria</taxon>
        <taxon>Bacillati</taxon>
        <taxon>Bacillota</taxon>
        <taxon>Bacilli</taxon>
        <taxon>Lactobacillales</taxon>
        <taxon>Lactobacillaceae</taxon>
        <taxon>Lactiplantibacillus</taxon>
    </lineage>
</organism>
<reference evidence="2 6" key="2">
    <citation type="submission" date="2018-10" db="EMBL/GenBank/DDBJ databases">
        <title>Genome seuquencing of Lactobacillus species.</title>
        <authorList>
            <person name="Baek C."/>
            <person name="Yi H."/>
        </authorList>
    </citation>
    <scope>NUCLEOTIDE SEQUENCE [LARGE SCALE GENOMIC DNA]</scope>
    <source>
        <strain evidence="2 6">DSM 10667</strain>
    </source>
</reference>
<dbReference type="Proteomes" id="UP000236162">
    <property type="component" value="Unassembled WGS sequence"/>
</dbReference>
<keyword evidence="1" id="KW-1133">Transmembrane helix</keyword>
<keyword evidence="1" id="KW-0472">Membrane</keyword>
<feature type="transmembrane region" description="Helical" evidence="1">
    <location>
        <begin position="165"/>
        <end position="185"/>
    </location>
</feature>
<evidence type="ECO:0000256" key="1">
    <source>
        <dbReference type="SAM" id="Phobius"/>
    </source>
</evidence>
<name>A0A2I9CT36_9LACO</name>
<evidence type="ECO:0000313" key="3">
    <source>
        <dbReference type="EMBL" id="GBF00606.1"/>
    </source>
</evidence>
<feature type="transmembrane region" description="Helical" evidence="1">
    <location>
        <begin position="73"/>
        <end position="91"/>
    </location>
</feature>
<dbReference type="Pfam" id="PF13630">
    <property type="entry name" value="SdpI"/>
    <property type="match status" value="1"/>
</dbReference>